<organism evidence="3 4">
    <name type="scientific">Accipiter nisus</name>
    <name type="common">Eurasian sparrowhawk</name>
    <dbReference type="NCBI Taxonomy" id="211598"/>
    <lineage>
        <taxon>Eukaryota</taxon>
        <taxon>Metazoa</taxon>
        <taxon>Chordata</taxon>
        <taxon>Craniata</taxon>
        <taxon>Vertebrata</taxon>
        <taxon>Euteleostomi</taxon>
        <taxon>Archelosauria</taxon>
        <taxon>Archosauria</taxon>
        <taxon>Dinosauria</taxon>
        <taxon>Saurischia</taxon>
        <taxon>Theropoda</taxon>
        <taxon>Coelurosauria</taxon>
        <taxon>Aves</taxon>
        <taxon>Neognathae</taxon>
        <taxon>Neoaves</taxon>
        <taxon>Telluraves</taxon>
        <taxon>Accipitrimorphae</taxon>
        <taxon>Accipitriformes</taxon>
        <taxon>Accipitridae</taxon>
        <taxon>Accipitrinae</taxon>
        <taxon>Accipiter</taxon>
    </lineage>
</organism>
<sequence>ELLELDFLLQFRVEHTYRSPVDFLTTQFTERQKKRVNSECPENEKLPQEWTNKSSLQKLIILRALCPDRMTYALGNFVEENLGSRYKESTRMDFAKSYEGSSPATPVFFILSPGTDPLEDIETLGKKLGFTVNSGRFCSISLGQGQGMVAEEALEKAARHGHLVLSQVSLGTLEKLLEQYSEESHPDFHYFFSTEPHPFFLLCYFHSCIAGRLKFGPQGWNGRYPFSARDLAICITVLGNNLETPTKVPWEDLHYLFGDVMYGGHITDAWDPRLCCMYLAPGFLAPPNLDYAGYYKYIDEMLPSESLVLYGLHPNTEMGYLTTTSDNLFKTLLEMQPMNSFVEEGSGQSAEEKMKNVLDDILELLPKFNMAEIMQNATAWSSCALYAFHFSSKGELMFSPHMQVLQSALFYDAVPDTWTSLAYLSIHIQLCPLASTLQVTDLLMWYGELDIRTGDQLCCQQWCGFLACFFWLSALAVMQSMACKNNWSLDKVCLTAAVTKKTKEDYGHPPWKRSFYLWTFHGSKEKLAKWVLVGVALLAAV</sequence>
<proteinExistence type="predicted"/>
<dbReference type="InterPro" id="IPR041658">
    <property type="entry name" value="AAA_lid_11"/>
</dbReference>
<protein>
    <submittedName>
        <fullName evidence="3">Uncharacterized protein</fullName>
    </submittedName>
</protein>
<dbReference type="Pfam" id="PF18199">
    <property type="entry name" value="Dynein_C"/>
    <property type="match status" value="1"/>
</dbReference>
<dbReference type="Gene3D" id="1.10.8.720">
    <property type="entry name" value="Region D6 of dynein motor"/>
    <property type="match status" value="1"/>
</dbReference>
<evidence type="ECO:0000259" key="2">
    <source>
        <dbReference type="Pfam" id="PF18199"/>
    </source>
</evidence>
<feature type="domain" description="Dynein heavy chain C-terminal" evidence="2">
    <location>
        <begin position="392"/>
        <end position="510"/>
    </location>
</feature>
<dbReference type="Proteomes" id="UP000694541">
    <property type="component" value="Unplaced"/>
</dbReference>
<evidence type="ECO:0000259" key="1">
    <source>
        <dbReference type="Pfam" id="PF18198"/>
    </source>
</evidence>
<dbReference type="GO" id="GO:0007018">
    <property type="term" value="P:microtubule-based movement"/>
    <property type="evidence" value="ECO:0007669"/>
    <property type="project" value="InterPro"/>
</dbReference>
<evidence type="ECO:0000313" key="3">
    <source>
        <dbReference type="Ensembl" id="ENSANIP00000020862.1"/>
    </source>
</evidence>
<dbReference type="GO" id="GO:0051959">
    <property type="term" value="F:dynein light intermediate chain binding"/>
    <property type="evidence" value="ECO:0007669"/>
    <property type="project" value="InterPro"/>
</dbReference>
<feature type="domain" description="Dynein heavy chain AAA lid" evidence="1">
    <location>
        <begin position="199"/>
        <end position="280"/>
    </location>
</feature>
<evidence type="ECO:0000313" key="4">
    <source>
        <dbReference type="Proteomes" id="UP000694541"/>
    </source>
</evidence>
<keyword evidence="4" id="KW-1185">Reference proteome</keyword>
<reference evidence="3" key="1">
    <citation type="submission" date="2025-08" db="UniProtKB">
        <authorList>
            <consortium name="Ensembl"/>
        </authorList>
    </citation>
    <scope>IDENTIFICATION</scope>
</reference>
<dbReference type="AlphaFoldDB" id="A0A8B9NM10"/>
<dbReference type="InterPro" id="IPR042219">
    <property type="entry name" value="AAA_lid_11_sf"/>
</dbReference>
<dbReference type="GO" id="GO:0030286">
    <property type="term" value="C:dynein complex"/>
    <property type="evidence" value="ECO:0007669"/>
    <property type="project" value="InterPro"/>
</dbReference>
<dbReference type="InterPro" id="IPR026983">
    <property type="entry name" value="DHC"/>
</dbReference>
<accession>A0A8B9NM10</accession>
<dbReference type="Ensembl" id="ENSANIT00000021552.1">
    <property type="protein sequence ID" value="ENSANIP00000020862.1"/>
    <property type="gene ID" value="ENSANIG00000014154.1"/>
</dbReference>
<dbReference type="Pfam" id="PF18198">
    <property type="entry name" value="AAA_lid_11"/>
    <property type="match status" value="1"/>
</dbReference>
<dbReference type="PANTHER" id="PTHR46961">
    <property type="entry name" value="DYNEIN HEAVY CHAIN 1, AXONEMAL-LIKE PROTEIN"/>
    <property type="match status" value="1"/>
</dbReference>
<name>A0A8B9NM10_9AVES</name>
<dbReference type="InterPro" id="IPR041228">
    <property type="entry name" value="Dynein_C"/>
</dbReference>
<dbReference type="PANTHER" id="PTHR46961:SF14">
    <property type="entry name" value="DYNEIN HEAVY CHAIN 11, AXONEMAL"/>
    <property type="match status" value="1"/>
</dbReference>
<dbReference type="GO" id="GO:0008569">
    <property type="term" value="F:minus-end-directed microtubule motor activity"/>
    <property type="evidence" value="ECO:0007669"/>
    <property type="project" value="InterPro"/>
</dbReference>
<reference evidence="3" key="2">
    <citation type="submission" date="2025-09" db="UniProtKB">
        <authorList>
            <consortium name="Ensembl"/>
        </authorList>
    </citation>
    <scope>IDENTIFICATION</scope>
</reference>
<dbReference type="GO" id="GO:0045505">
    <property type="term" value="F:dynein intermediate chain binding"/>
    <property type="evidence" value="ECO:0007669"/>
    <property type="project" value="InterPro"/>
</dbReference>